<gene>
    <name evidence="2" type="ORF">DP114_14715</name>
</gene>
<name>A0A856MH44_9CYAN</name>
<dbReference type="Pfam" id="PF00149">
    <property type="entry name" value="Metallophos"/>
    <property type="match status" value="1"/>
</dbReference>
<organism evidence="2 3">
    <name type="scientific">Brasilonema sennae CENA114</name>
    <dbReference type="NCBI Taxonomy" id="415709"/>
    <lineage>
        <taxon>Bacteria</taxon>
        <taxon>Bacillati</taxon>
        <taxon>Cyanobacteriota</taxon>
        <taxon>Cyanophyceae</taxon>
        <taxon>Nostocales</taxon>
        <taxon>Scytonemataceae</taxon>
        <taxon>Brasilonema</taxon>
        <taxon>Bromeliae group (in: Brasilonema)</taxon>
    </lineage>
</organism>
<dbReference type="EMBL" id="CP030118">
    <property type="protein sequence ID" value="QDL08981.1"/>
    <property type="molecule type" value="Genomic_DNA"/>
</dbReference>
<dbReference type="KEGG" id="bsen:DP114_14715"/>
<dbReference type="SUPFAM" id="SSF56300">
    <property type="entry name" value="Metallo-dependent phosphatases"/>
    <property type="match status" value="1"/>
</dbReference>
<evidence type="ECO:0000313" key="3">
    <source>
        <dbReference type="Proteomes" id="UP000503129"/>
    </source>
</evidence>
<keyword evidence="3" id="KW-1185">Reference proteome</keyword>
<dbReference type="InterPro" id="IPR004843">
    <property type="entry name" value="Calcineurin-like_PHP"/>
</dbReference>
<dbReference type="Gene3D" id="3.60.21.10">
    <property type="match status" value="1"/>
</dbReference>
<accession>A0A856MH44</accession>
<dbReference type="CDD" id="cd00838">
    <property type="entry name" value="MPP_superfamily"/>
    <property type="match status" value="1"/>
</dbReference>
<feature type="domain" description="Calcineurin-like phosphoesterase" evidence="1">
    <location>
        <begin position="60"/>
        <end position="250"/>
    </location>
</feature>
<dbReference type="InterPro" id="IPR029052">
    <property type="entry name" value="Metallo-depent_PP-like"/>
</dbReference>
<dbReference type="AlphaFoldDB" id="A0A856MH44"/>
<dbReference type="RefSeq" id="WP_169265223.1">
    <property type="nucleotide sequence ID" value="NZ_CAWOXK010000001.1"/>
</dbReference>
<sequence>MSHDSLYHIRTRTVITSISERPIHQIPFITHSPNGTGIVHRVLPVLLAKVDSLPDGLEAIIATSDLQGVDPVNYRLLGHLVSEELEKLAELGKIPSPQRTGVILAGDLYAKIDKRGGVGDVREVWQAFSRRFRWVAGVGGNHDNIGKTPQEIQAFQNGQGIHYLDGDLTCLDGIRIAGISGIIGKKTKPLRRPEEDFRELIHELLDESPDILILHEGPNDAEAKLIGNQSIRTELTTGSNLLVICGHSHWRVPMTTMPKGVQVLNVDTRVVVMTKMKS</sequence>
<protein>
    <recommendedName>
        <fullName evidence="1">Calcineurin-like phosphoesterase domain-containing protein</fullName>
    </recommendedName>
</protein>
<evidence type="ECO:0000313" key="2">
    <source>
        <dbReference type="EMBL" id="QDL08981.1"/>
    </source>
</evidence>
<dbReference type="GO" id="GO:0016787">
    <property type="term" value="F:hydrolase activity"/>
    <property type="evidence" value="ECO:0007669"/>
    <property type="project" value="InterPro"/>
</dbReference>
<reference evidence="2 3" key="1">
    <citation type="submission" date="2018-06" db="EMBL/GenBank/DDBJ databases">
        <title>Comparative genomics of Brasilonema spp. strains.</title>
        <authorList>
            <person name="Alvarenga D.O."/>
            <person name="Fiore M.F."/>
            <person name="Varani A.M."/>
        </authorList>
    </citation>
    <scope>NUCLEOTIDE SEQUENCE [LARGE SCALE GENOMIC DNA]</scope>
    <source>
        <strain evidence="2 3">CENA114</strain>
    </source>
</reference>
<evidence type="ECO:0000259" key="1">
    <source>
        <dbReference type="Pfam" id="PF00149"/>
    </source>
</evidence>
<proteinExistence type="predicted"/>
<dbReference type="Proteomes" id="UP000503129">
    <property type="component" value="Chromosome"/>
</dbReference>